<reference evidence="7" key="1">
    <citation type="journal article" date="2019" name="Int. J. Syst. Evol. Microbiol.">
        <title>The Global Catalogue of Microorganisms (GCM) 10K type strain sequencing project: providing services to taxonomists for standard genome sequencing and annotation.</title>
        <authorList>
            <consortium name="The Broad Institute Genomics Platform"/>
            <consortium name="The Broad Institute Genome Sequencing Center for Infectious Disease"/>
            <person name="Wu L."/>
            <person name="Ma J."/>
        </authorList>
    </citation>
    <scope>NUCLEOTIDE SEQUENCE [LARGE SCALE GENOMIC DNA]</scope>
    <source>
        <strain evidence="7">CGMCC 1.8957</strain>
    </source>
</reference>
<dbReference type="InterPro" id="IPR012334">
    <property type="entry name" value="Pectin_lyas_fold"/>
</dbReference>
<dbReference type="EMBL" id="BNAQ01000001">
    <property type="protein sequence ID" value="GHH07485.1"/>
    <property type="molecule type" value="Genomic_DNA"/>
</dbReference>
<proteinExistence type="inferred from homology"/>
<accession>A0ABQ3L8B3</accession>
<dbReference type="Proteomes" id="UP000652430">
    <property type="component" value="Unassembled WGS sequence"/>
</dbReference>
<name>A0ABQ3L8B3_9SPHN</name>
<dbReference type="Pfam" id="PF00295">
    <property type="entry name" value="Glyco_hydro_28"/>
    <property type="match status" value="1"/>
</dbReference>
<organism evidence="6 7">
    <name type="scientific">Sphingomonas glacialis</name>
    <dbReference type="NCBI Taxonomy" id="658225"/>
    <lineage>
        <taxon>Bacteria</taxon>
        <taxon>Pseudomonadati</taxon>
        <taxon>Pseudomonadota</taxon>
        <taxon>Alphaproteobacteria</taxon>
        <taxon>Sphingomonadales</taxon>
        <taxon>Sphingomonadaceae</taxon>
        <taxon>Sphingomonas</taxon>
    </lineage>
</organism>
<keyword evidence="7" id="KW-1185">Reference proteome</keyword>
<evidence type="ECO:0000256" key="4">
    <source>
        <dbReference type="RuleBase" id="RU361169"/>
    </source>
</evidence>
<evidence type="ECO:0000256" key="2">
    <source>
        <dbReference type="ARBA" id="ARBA00022801"/>
    </source>
</evidence>
<protein>
    <submittedName>
        <fullName evidence="6">Polygalacturonase</fullName>
    </submittedName>
</protein>
<comment type="similarity">
    <text evidence="1 4">Belongs to the glycosyl hydrolase 28 family.</text>
</comment>
<dbReference type="Gene3D" id="2.160.20.10">
    <property type="entry name" value="Single-stranded right-handed beta-helix, Pectin lyase-like"/>
    <property type="match status" value="1"/>
</dbReference>
<evidence type="ECO:0000256" key="1">
    <source>
        <dbReference type="ARBA" id="ARBA00008834"/>
    </source>
</evidence>
<evidence type="ECO:0000256" key="3">
    <source>
        <dbReference type="ARBA" id="ARBA00023295"/>
    </source>
</evidence>
<evidence type="ECO:0000313" key="7">
    <source>
        <dbReference type="Proteomes" id="UP000652430"/>
    </source>
</evidence>
<dbReference type="InterPro" id="IPR051801">
    <property type="entry name" value="GH28_Enzymes"/>
</dbReference>
<feature type="signal peptide" evidence="5">
    <location>
        <begin position="1"/>
        <end position="19"/>
    </location>
</feature>
<keyword evidence="3 4" id="KW-0326">Glycosidase</keyword>
<keyword evidence="2 4" id="KW-0378">Hydrolase</keyword>
<dbReference type="PROSITE" id="PS00502">
    <property type="entry name" value="POLYGALACTURONASE"/>
    <property type="match status" value="1"/>
</dbReference>
<dbReference type="InterPro" id="IPR011050">
    <property type="entry name" value="Pectin_lyase_fold/virulence"/>
</dbReference>
<dbReference type="SUPFAM" id="SSF51126">
    <property type="entry name" value="Pectin lyase-like"/>
    <property type="match status" value="1"/>
</dbReference>
<comment type="caution">
    <text evidence="6">The sequence shown here is derived from an EMBL/GenBank/DDBJ whole genome shotgun (WGS) entry which is preliminary data.</text>
</comment>
<dbReference type="PANTHER" id="PTHR31339">
    <property type="entry name" value="PECTIN LYASE-RELATED"/>
    <property type="match status" value="1"/>
</dbReference>
<dbReference type="RefSeq" id="WP_189674719.1">
    <property type="nucleotide sequence ID" value="NZ_BNAQ01000001.1"/>
</dbReference>
<evidence type="ECO:0000256" key="5">
    <source>
        <dbReference type="SAM" id="SignalP"/>
    </source>
</evidence>
<keyword evidence="5" id="KW-0732">Signal</keyword>
<dbReference type="InterPro" id="IPR000743">
    <property type="entry name" value="Glyco_hydro_28"/>
</dbReference>
<feature type="chain" id="PRO_5046262769" evidence="5">
    <location>
        <begin position="20"/>
        <end position="426"/>
    </location>
</feature>
<evidence type="ECO:0000313" key="6">
    <source>
        <dbReference type="EMBL" id="GHH07485.1"/>
    </source>
</evidence>
<gene>
    <name evidence="6" type="ORF">GCM10008023_01620</name>
</gene>
<sequence length="426" mass="45681">MRYSILAATSLILAAPATAQDRRTVTEPRLPATACETLTPKAGNRAAELQAALKRCAGQAVRLSAGRYDSGPLELPMRTTLWLDRAAVLAAIPDPALFDAGERACGKIDQRGKGCRPLLHIADATDVAIVGDGTVEGNGGQPMAGGSETWWQLARRAQVEKGNQNVPRLIVADRGRNFTLYRVRLANSPNFHVVANRLQGFTAWGVIVDTPADARNTDGIDPGASEDVTITRTFIRTGDDNVAIKAGKTGGTRYVSILDNHFYSGHGMSIGSETNGGVAHVQVKGLTLDGTTSGLRIKSDASRGGLVEDVHYEDVCIRGSKRPIDIYTAYDKEARGDLIPVYRGIVLRRVYGDGGRLIANGYDAAHTLDLALDDVRFTTIPRWETVHARFLIGKGGAVPDPTGQATEQASIAARCDAAWRTFPEKP</sequence>
<dbReference type="PANTHER" id="PTHR31339:SF9">
    <property type="entry name" value="PLASMIN AND FIBRONECTIN-BINDING PROTEIN A"/>
    <property type="match status" value="1"/>
</dbReference>